<name>A0A381UCD3_9ZZZZ</name>
<dbReference type="EMBL" id="UINC01005902">
    <property type="protein sequence ID" value="SVA24273.1"/>
    <property type="molecule type" value="Genomic_DNA"/>
</dbReference>
<accession>A0A381UCD3</accession>
<evidence type="ECO:0000313" key="1">
    <source>
        <dbReference type="EMBL" id="SVA24273.1"/>
    </source>
</evidence>
<gene>
    <name evidence="1" type="ORF">METZ01_LOCUS77127</name>
</gene>
<protein>
    <recommendedName>
        <fullName evidence="2">Fe2OG dioxygenase domain-containing protein</fullName>
    </recommendedName>
</protein>
<reference evidence="1" key="1">
    <citation type="submission" date="2018-05" db="EMBL/GenBank/DDBJ databases">
        <authorList>
            <person name="Lanie J.A."/>
            <person name="Ng W.-L."/>
            <person name="Kazmierczak K.M."/>
            <person name="Andrzejewski T.M."/>
            <person name="Davidsen T.M."/>
            <person name="Wayne K.J."/>
            <person name="Tettelin H."/>
            <person name="Glass J.I."/>
            <person name="Rusch D."/>
            <person name="Podicherti R."/>
            <person name="Tsui H.-C.T."/>
            <person name="Winkler M.E."/>
        </authorList>
    </citation>
    <scope>NUCLEOTIDE SEQUENCE</scope>
</reference>
<organism evidence="1">
    <name type="scientific">marine metagenome</name>
    <dbReference type="NCBI Taxonomy" id="408172"/>
    <lineage>
        <taxon>unclassified sequences</taxon>
        <taxon>metagenomes</taxon>
        <taxon>ecological metagenomes</taxon>
    </lineage>
</organism>
<evidence type="ECO:0008006" key="2">
    <source>
        <dbReference type="Google" id="ProtNLM"/>
    </source>
</evidence>
<proteinExistence type="predicted"/>
<sequence length="195" mass="22639">MNIVAIDDIKDLFQIKDVISNETMNKLSKVELKDVSWTKQEWQEDWKRRKLDVAPDSIFEQIQKEINSQAELIGAIIGRTIIHINVNFWLDLPGFTVTPHIDNPAVDNAFQLYLKDCDNAGTVFYNIEEDEIEIRDDAQKWHYFGDEVPSSYRHTFNCVKNTGYIMLNNKLQLHGVPTTLGKDDLRLSAYCLMEE</sequence>
<dbReference type="AlphaFoldDB" id="A0A381UCD3"/>